<dbReference type="Proteomes" id="UP000636709">
    <property type="component" value="Unassembled WGS sequence"/>
</dbReference>
<comment type="caution">
    <text evidence="1">The sequence shown here is derived from an EMBL/GenBank/DDBJ whole genome shotgun (WGS) entry which is preliminary data.</text>
</comment>
<proteinExistence type="predicted"/>
<organism evidence="1 2">
    <name type="scientific">Digitaria exilis</name>
    <dbReference type="NCBI Taxonomy" id="1010633"/>
    <lineage>
        <taxon>Eukaryota</taxon>
        <taxon>Viridiplantae</taxon>
        <taxon>Streptophyta</taxon>
        <taxon>Embryophyta</taxon>
        <taxon>Tracheophyta</taxon>
        <taxon>Spermatophyta</taxon>
        <taxon>Magnoliopsida</taxon>
        <taxon>Liliopsida</taxon>
        <taxon>Poales</taxon>
        <taxon>Poaceae</taxon>
        <taxon>PACMAD clade</taxon>
        <taxon>Panicoideae</taxon>
        <taxon>Panicodae</taxon>
        <taxon>Paniceae</taxon>
        <taxon>Anthephorinae</taxon>
        <taxon>Digitaria</taxon>
    </lineage>
</organism>
<dbReference type="EMBL" id="JACEFO010002300">
    <property type="protein sequence ID" value="KAF8667280.1"/>
    <property type="molecule type" value="Genomic_DNA"/>
</dbReference>
<keyword evidence="2" id="KW-1185">Reference proteome</keyword>
<evidence type="ECO:0000313" key="2">
    <source>
        <dbReference type="Proteomes" id="UP000636709"/>
    </source>
</evidence>
<dbReference type="AlphaFoldDB" id="A0A835E8V4"/>
<accession>A0A835E8V4</accession>
<reference evidence="1" key="1">
    <citation type="submission" date="2020-07" db="EMBL/GenBank/DDBJ databases">
        <title>Genome sequence and genetic diversity analysis of an under-domesticated orphan crop, white fonio (Digitaria exilis).</title>
        <authorList>
            <person name="Bennetzen J.L."/>
            <person name="Chen S."/>
            <person name="Ma X."/>
            <person name="Wang X."/>
            <person name="Yssel A.E.J."/>
            <person name="Chaluvadi S.R."/>
            <person name="Johnson M."/>
            <person name="Gangashetty P."/>
            <person name="Hamidou F."/>
            <person name="Sanogo M.D."/>
            <person name="Zwaenepoel A."/>
            <person name="Wallace J."/>
            <person name="Van De Peer Y."/>
            <person name="Van Deynze A."/>
        </authorList>
    </citation>
    <scope>NUCLEOTIDE SEQUENCE</scope>
    <source>
        <tissue evidence="1">Leaves</tissue>
    </source>
</reference>
<sequence length="51" mass="5666">MVVYVSGDRRPIADTVQVDINRRVVELISTGTLEEDKAVDCILGDIHGMEH</sequence>
<name>A0A835E8V4_9POAL</name>
<evidence type="ECO:0000313" key="1">
    <source>
        <dbReference type="EMBL" id="KAF8667280.1"/>
    </source>
</evidence>
<gene>
    <name evidence="1" type="ORF">HU200_052949</name>
</gene>
<protein>
    <submittedName>
        <fullName evidence="1">Uncharacterized protein</fullName>
    </submittedName>
</protein>